<comment type="caution">
    <text evidence="3">The sequence shown here is derived from an EMBL/GenBank/DDBJ whole genome shotgun (WGS) entry which is preliminary data.</text>
</comment>
<dbReference type="PANTHER" id="PTHR42928">
    <property type="entry name" value="TRICARBOXYLATE-BINDING PROTEIN"/>
    <property type="match status" value="1"/>
</dbReference>
<evidence type="ECO:0000313" key="3">
    <source>
        <dbReference type="EMBL" id="NKE68849.1"/>
    </source>
</evidence>
<comment type="similarity">
    <text evidence="1">Belongs to the UPF0065 (bug) family.</text>
</comment>
<reference evidence="3 4" key="1">
    <citation type="journal article" date="2020" name="Nature">
        <title>Bacterial chemolithoautotrophy via manganese oxidation.</title>
        <authorList>
            <person name="Yu H."/>
            <person name="Leadbetter J.R."/>
        </authorList>
    </citation>
    <scope>NUCLEOTIDE SEQUENCE [LARGE SCALE GENOMIC DNA]</scope>
    <source>
        <strain evidence="3 4">RBP-1</strain>
    </source>
</reference>
<keyword evidence="4" id="KW-1185">Reference proteome</keyword>
<dbReference type="EMBL" id="VTOX01000013">
    <property type="protein sequence ID" value="NKE68849.1"/>
    <property type="molecule type" value="Genomic_DNA"/>
</dbReference>
<feature type="chain" id="PRO_5031312549" evidence="2">
    <location>
        <begin position="19"/>
        <end position="318"/>
    </location>
</feature>
<dbReference type="Proteomes" id="UP000521868">
    <property type="component" value="Unassembled WGS sequence"/>
</dbReference>
<dbReference type="AlphaFoldDB" id="A0A7X6DKH6"/>
<protein>
    <submittedName>
        <fullName evidence="3">Tripartite tricarboxylate transporter substrate binding protein</fullName>
    </submittedName>
</protein>
<dbReference type="Gene3D" id="3.40.190.10">
    <property type="entry name" value="Periplasmic binding protein-like II"/>
    <property type="match status" value="1"/>
</dbReference>
<evidence type="ECO:0000313" key="4">
    <source>
        <dbReference type="Proteomes" id="UP000521868"/>
    </source>
</evidence>
<dbReference type="Pfam" id="PF03401">
    <property type="entry name" value="TctC"/>
    <property type="match status" value="1"/>
</dbReference>
<dbReference type="InterPro" id="IPR005064">
    <property type="entry name" value="BUG"/>
</dbReference>
<feature type="signal peptide" evidence="2">
    <location>
        <begin position="1"/>
        <end position="18"/>
    </location>
</feature>
<proteinExistence type="inferred from homology"/>
<dbReference type="InterPro" id="IPR042100">
    <property type="entry name" value="Bug_dom1"/>
</dbReference>
<gene>
    <name evidence="3" type="ORF">RAMLITH_23790</name>
</gene>
<dbReference type="PIRSF" id="PIRSF017082">
    <property type="entry name" value="YflP"/>
    <property type="match status" value="1"/>
</dbReference>
<evidence type="ECO:0000256" key="2">
    <source>
        <dbReference type="SAM" id="SignalP"/>
    </source>
</evidence>
<sequence length="318" mass="33466">MSRFFLALIGLFLVTASAAQVQFPTKPIRIISVGAGGTSDLWARVIGKKLSENLGQPVFVENRPGAGGGIAAQATAAAASDGYTIMLGSSGTHGINASLYKKLPYDPVKDFSPITFVGNLEYVLVATNTLPAKDLSELVALSKSKAGGLTLGYSHSTANLLSEMFKLAAGINVTSVGYKVGSTEFADLMTGRIDIMFSTMTSALPFVRDGRIKALAVPAAKRSSALPNVPTISESGYPGFAGGAWVGFFAPAGVSKEIVTKLNNEIVRALRSPDVQQTLRNSGLEVETSTPEEFGEIVKAEVKKWATLFRDAKLPTAD</sequence>
<dbReference type="SUPFAM" id="SSF53850">
    <property type="entry name" value="Periplasmic binding protein-like II"/>
    <property type="match status" value="1"/>
</dbReference>
<organism evidence="3 4">
    <name type="scientific">Ramlibacter lithotrophicus</name>
    <dbReference type="NCBI Taxonomy" id="2606681"/>
    <lineage>
        <taxon>Bacteria</taxon>
        <taxon>Pseudomonadati</taxon>
        <taxon>Pseudomonadota</taxon>
        <taxon>Betaproteobacteria</taxon>
        <taxon>Burkholderiales</taxon>
        <taxon>Comamonadaceae</taxon>
        <taxon>Ramlibacter</taxon>
    </lineage>
</organism>
<accession>A0A7X6DKH6</accession>
<dbReference type="PANTHER" id="PTHR42928:SF5">
    <property type="entry name" value="BLR1237 PROTEIN"/>
    <property type="match status" value="1"/>
</dbReference>
<name>A0A7X6DKH6_9BURK</name>
<dbReference type="RefSeq" id="WP_168109990.1">
    <property type="nucleotide sequence ID" value="NZ_VTOX01000013.1"/>
</dbReference>
<evidence type="ECO:0000256" key="1">
    <source>
        <dbReference type="ARBA" id="ARBA00006987"/>
    </source>
</evidence>
<keyword evidence="2" id="KW-0732">Signal</keyword>
<dbReference type="Gene3D" id="3.40.190.150">
    <property type="entry name" value="Bordetella uptake gene, domain 1"/>
    <property type="match status" value="1"/>
</dbReference>